<dbReference type="SUPFAM" id="SSF111384">
    <property type="entry name" value="OmpH-like"/>
    <property type="match status" value="1"/>
</dbReference>
<feature type="signal peptide" evidence="4">
    <location>
        <begin position="1"/>
        <end position="22"/>
    </location>
</feature>
<dbReference type="Gene3D" id="3.30.910.20">
    <property type="entry name" value="Skp domain"/>
    <property type="match status" value="1"/>
</dbReference>
<dbReference type="InterPro" id="IPR024930">
    <property type="entry name" value="Skp_dom_sf"/>
</dbReference>
<reference evidence="5 6" key="1">
    <citation type="submission" date="2015-08" db="EMBL/GenBank/DDBJ databases">
        <authorList>
            <person name="Babu N.S."/>
            <person name="Beckwith C.J."/>
            <person name="Beseler K.G."/>
            <person name="Brison A."/>
            <person name="Carone J.V."/>
            <person name="Caskin T.P."/>
            <person name="Diamond M."/>
            <person name="Durham M.E."/>
            <person name="Foxe J.M."/>
            <person name="Go M."/>
            <person name="Henderson B.A."/>
            <person name="Jones I.B."/>
            <person name="McGettigan J.A."/>
            <person name="Micheletti S.J."/>
            <person name="Nasrallah M.E."/>
            <person name="Ortiz D."/>
            <person name="Piller C.R."/>
            <person name="Privatt S.R."/>
            <person name="Schneider S.L."/>
            <person name="Sharp S."/>
            <person name="Smith T.C."/>
            <person name="Stanton J.D."/>
            <person name="Ullery H.E."/>
            <person name="Wilson R.J."/>
            <person name="Serrano M.G."/>
            <person name="Buck G."/>
            <person name="Lee V."/>
            <person name="Wang Y."/>
            <person name="Carvalho R."/>
            <person name="Voegtly L."/>
            <person name="Shi R."/>
            <person name="Duckworth R."/>
            <person name="Johnson A."/>
            <person name="Loviza R."/>
            <person name="Walstead R."/>
            <person name="Shah Z."/>
            <person name="Kiflezghi M."/>
            <person name="Wade K."/>
            <person name="Ball S.L."/>
            <person name="Bradley K.W."/>
            <person name="Asai D.J."/>
            <person name="Bowman C.A."/>
            <person name="Russell D.A."/>
            <person name="Pope W.H."/>
            <person name="Jacobs-Sera D."/>
            <person name="Hendrix R.W."/>
            <person name="Hatfull G.F."/>
        </authorList>
    </citation>
    <scope>NUCLEOTIDE SEQUENCE [LARGE SCALE GENOMIC DNA]</scope>
    <source>
        <strain evidence="5 6">DSM 27710</strain>
    </source>
</reference>
<keyword evidence="6" id="KW-1185">Reference proteome</keyword>
<protein>
    <submittedName>
        <fullName evidence="5">Outer membrane protein H</fullName>
    </submittedName>
</protein>
<sequence length="176" mass="20054">MRRLLSFAVLPALLLLPAFAFADVKIGYVDLQRALNEVEEGQVAKARLKTKFEKSQVQLDKEQNALKTRKDELDKKRLAMDEATLRQKAEELDKEFMRVSGLYTKLQKELSDEERQATAEIFAKMRTLIAGLAEKEGFTFVLELNESGLLYGPPSFDLTNELVRLYNSTHKATAKK</sequence>
<dbReference type="EMBL" id="CP012332">
    <property type="protein sequence ID" value="AKU91518.1"/>
    <property type="molecule type" value="Genomic_DNA"/>
</dbReference>
<keyword evidence="3" id="KW-0175">Coiled coil</keyword>
<dbReference type="RefSeq" id="WP_050725817.1">
    <property type="nucleotide sequence ID" value="NZ_CP012332.1"/>
</dbReference>
<evidence type="ECO:0000256" key="2">
    <source>
        <dbReference type="ARBA" id="ARBA00022729"/>
    </source>
</evidence>
<evidence type="ECO:0000256" key="4">
    <source>
        <dbReference type="SAM" id="SignalP"/>
    </source>
</evidence>
<dbReference type="OrthoDB" id="5524239at2"/>
<dbReference type="PANTHER" id="PTHR35089">
    <property type="entry name" value="CHAPERONE PROTEIN SKP"/>
    <property type="match status" value="1"/>
</dbReference>
<feature type="chain" id="PRO_5005465655" evidence="4">
    <location>
        <begin position="23"/>
        <end position="176"/>
    </location>
</feature>
<dbReference type="GO" id="GO:0051082">
    <property type="term" value="F:unfolded protein binding"/>
    <property type="evidence" value="ECO:0007669"/>
    <property type="project" value="InterPro"/>
</dbReference>
<comment type="similarity">
    <text evidence="1">Belongs to the Skp family.</text>
</comment>
<dbReference type="GO" id="GO:0050821">
    <property type="term" value="P:protein stabilization"/>
    <property type="evidence" value="ECO:0007669"/>
    <property type="project" value="TreeGrafter"/>
</dbReference>
<evidence type="ECO:0000313" key="5">
    <source>
        <dbReference type="EMBL" id="AKU91518.1"/>
    </source>
</evidence>
<evidence type="ECO:0000313" key="6">
    <source>
        <dbReference type="Proteomes" id="UP000055590"/>
    </source>
</evidence>
<feature type="coiled-coil region" evidence="3">
    <location>
        <begin position="31"/>
        <end position="95"/>
    </location>
</feature>
<dbReference type="AlphaFoldDB" id="A0A0K1PD99"/>
<organism evidence="5 6">
    <name type="scientific">Vulgatibacter incomptus</name>
    <dbReference type="NCBI Taxonomy" id="1391653"/>
    <lineage>
        <taxon>Bacteria</taxon>
        <taxon>Pseudomonadati</taxon>
        <taxon>Myxococcota</taxon>
        <taxon>Myxococcia</taxon>
        <taxon>Myxococcales</taxon>
        <taxon>Cystobacterineae</taxon>
        <taxon>Vulgatibacteraceae</taxon>
        <taxon>Vulgatibacter</taxon>
    </lineage>
</organism>
<dbReference type="GO" id="GO:0005829">
    <property type="term" value="C:cytosol"/>
    <property type="evidence" value="ECO:0007669"/>
    <property type="project" value="TreeGrafter"/>
</dbReference>
<dbReference type="Proteomes" id="UP000055590">
    <property type="component" value="Chromosome"/>
</dbReference>
<dbReference type="KEGG" id="vin:AKJ08_1905"/>
<evidence type="ECO:0000256" key="1">
    <source>
        <dbReference type="ARBA" id="ARBA00009091"/>
    </source>
</evidence>
<dbReference type="Pfam" id="PF03938">
    <property type="entry name" value="OmpH"/>
    <property type="match status" value="1"/>
</dbReference>
<dbReference type="PANTHER" id="PTHR35089:SF1">
    <property type="entry name" value="CHAPERONE PROTEIN SKP"/>
    <property type="match status" value="1"/>
</dbReference>
<gene>
    <name evidence="5" type="ORF">AKJ08_1905</name>
</gene>
<dbReference type="STRING" id="1391653.AKJ08_1905"/>
<name>A0A0K1PD99_9BACT</name>
<proteinExistence type="inferred from homology"/>
<evidence type="ECO:0000256" key="3">
    <source>
        <dbReference type="SAM" id="Coils"/>
    </source>
</evidence>
<keyword evidence="2 4" id="KW-0732">Signal</keyword>
<dbReference type="SMART" id="SM00935">
    <property type="entry name" value="OmpH"/>
    <property type="match status" value="1"/>
</dbReference>
<accession>A0A0K1PD99</accession>
<dbReference type="InterPro" id="IPR005632">
    <property type="entry name" value="Chaperone_Skp"/>
</dbReference>